<evidence type="ECO:0000256" key="2">
    <source>
        <dbReference type="SAM" id="Phobius"/>
    </source>
</evidence>
<dbReference type="PANTHER" id="PTHR38848">
    <property type="entry name" value="G-PROTEIN COUPLED RECEPTORS FAMILY 3 PROFILE DOMAIN-CONTAINING PROTEIN"/>
    <property type="match status" value="1"/>
</dbReference>
<keyword evidence="4" id="KW-1185">Reference proteome</keyword>
<feature type="transmembrane region" description="Helical" evidence="2">
    <location>
        <begin position="254"/>
        <end position="272"/>
    </location>
</feature>
<sequence>MAPPLIGGLASRADNGLNLRSGHGLRLEESLPGSIASVLTSLVTTSVVFHFFGGFDRIEGRLKKLWLRLVTGQRYQQISQWRNVSYTDCLILALFIDSWLFSATSSMLQFGGFDLNTDAHACKAASYVCVLGYFISKWVIRGCGRGRLKSKLYLFNLAAVLVCYVAWLPVYVVFHISHDNSGICIIGIRQQFLAAAFACDIVINLWLTGWFLYPLIKLKPAGTNRIKAIACPRRAGQDTDHSVKRLYNLARRTFLGSIIALTSTSLNLGLSIAYDGQAAWLCLMLCRIDAFICAAVVNWITQKEPAAPNSQDKPWGVPKSRGTGFTTLVGNPSIPGHPHVRSFEGVGGDAHPGSLVPGSLHLGRYGNSGEDLQQSSMSIKSAPESNNAYTRESEEMSVHEDR</sequence>
<organism evidence="3 4">
    <name type="scientific">Phomopsis amygdali</name>
    <name type="common">Fusicoccum amygdali</name>
    <dbReference type="NCBI Taxonomy" id="1214568"/>
    <lineage>
        <taxon>Eukaryota</taxon>
        <taxon>Fungi</taxon>
        <taxon>Dikarya</taxon>
        <taxon>Ascomycota</taxon>
        <taxon>Pezizomycotina</taxon>
        <taxon>Sordariomycetes</taxon>
        <taxon>Sordariomycetidae</taxon>
        <taxon>Diaporthales</taxon>
        <taxon>Diaporthaceae</taxon>
        <taxon>Diaporthe</taxon>
    </lineage>
</organism>
<feature type="compositionally biased region" description="Polar residues" evidence="1">
    <location>
        <begin position="370"/>
        <end position="390"/>
    </location>
</feature>
<evidence type="ECO:0008006" key="5">
    <source>
        <dbReference type="Google" id="ProtNLM"/>
    </source>
</evidence>
<feature type="compositionally biased region" description="Basic and acidic residues" evidence="1">
    <location>
        <begin position="391"/>
        <end position="402"/>
    </location>
</feature>
<gene>
    <name evidence="3" type="ORF">N8I77_002497</name>
</gene>
<feature type="transmembrane region" description="Helical" evidence="2">
    <location>
        <begin position="124"/>
        <end position="140"/>
    </location>
</feature>
<keyword evidence="2" id="KW-1133">Transmembrane helix</keyword>
<keyword evidence="2" id="KW-0472">Membrane</keyword>
<feature type="transmembrane region" description="Helical" evidence="2">
    <location>
        <begin position="192"/>
        <end position="216"/>
    </location>
</feature>
<feature type="transmembrane region" description="Helical" evidence="2">
    <location>
        <begin position="84"/>
        <end position="104"/>
    </location>
</feature>
<evidence type="ECO:0000313" key="4">
    <source>
        <dbReference type="Proteomes" id="UP001265746"/>
    </source>
</evidence>
<protein>
    <recommendedName>
        <fullName evidence="5">Transmembrane protein</fullName>
    </recommendedName>
</protein>
<keyword evidence="2" id="KW-0812">Transmembrane</keyword>
<evidence type="ECO:0000256" key="1">
    <source>
        <dbReference type="SAM" id="MobiDB-lite"/>
    </source>
</evidence>
<proteinExistence type="predicted"/>
<dbReference type="EMBL" id="JAUJFL010000001">
    <property type="protein sequence ID" value="KAK2615769.1"/>
    <property type="molecule type" value="Genomic_DNA"/>
</dbReference>
<accession>A0AAD9WBV4</accession>
<dbReference type="AlphaFoldDB" id="A0AAD9WBV4"/>
<name>A0AAD9WBV4_PHOAM</name>
<dbReference type="PANTHER" id="PTHR38848:SF3">
    <property type="entry name" value="G-PROTEIN COUPLED RECEPTORS FAMILY 3 PROFILE DOMAIN-CONTAINING PROTEIN"/>
    <property type="match status" value="1"/>
</dbReference>
<dbReference type="Proteomes" id="UP001265746">
    <property type="component" value="Unassembled WGS sequence"/>
</dbReference>
<feature type="transmembrane region" description="Helical" evidence="2">
    <location>
        <begin position="152"/>
        <end position="172"/>
    </location>
</feature>
<feature type="transmembrane region" description="Helical" evidence="2">
    <location>
        <begin position="278"/>
        <end position="300"/>
    </location>
</feature>
<feature type="transmembrane region" description="Helical" evidence="2">
    <location>
        <begin position="35"/>
        <end position="55"/>
    </location>
</feature>
<feature type="region of interest" description="Disordered" evidence="1">
    <location>
        <begin position="357"/>
        <end position="402"/>
    </location>
</feature>
<comment type="caution">
    <text evidence="3">The sequence shown here is derived from an EMBL/GenBank/DDBJ whole genome shotgun (WGS) entry which is preliminary data.</text>
</comment>
<reference evidence="3" key="1">
    <citation type="submission" date="2023-06" db="EMBL/GenBank/DDBJ databases">
        <authorList>
            <person name="Noh H."/>
        </authorList>
    </citation>
    <scope>NUCLEOTIDE SEQUENCE</scope>
    <source>
        <strain evidence="3">DUCC20226</strain>
    </source>
</reference>
<evidence type="ECO:0000313" key="3">
    <source>
        <dbReference type="EMBL" id="KAK2615769.1"/>
    </source>
</evidence>